<accession>A0A4Y2D1Z8</accession>
<dbReference type="AlphaFoldDB" id="A0A4Y2D1Z8"/>
<name>A0A4Y2D1Z8_ARAVE</name>
<protein>
    <submittedName>
        <fullName evidence="1">Uncharacterized protein</fullName>
    </submittedName>
</protein>
<evidence type="ECO:0000313" key="1">
    <source>
        <dbReference type="EMBL" id="GBM10146.1"/>
    </source>
</evidence>
<dbReference type="Proteomes" id="UP000499080">
    <property type="component" value="Unassembled WGS sequence"/>
</dbReference>
<keyword evidence="2" id="KW-1185">Reference proteome</keyword>
<organism evidence="1 2">
    <name type="scientific">Araneus ventricosus</name>
    <name type="common">Orbweaver spider</name>
    <name type="synonym">Epeira ventricosa</name>
    <dbReference type="NCBI Taxonomy" id="182803"/>
    <lineage>
        <taxon>Eukaryota</taxon>
        <taxon>Metazoa</taxon>
        <taxon>Ecdysozoa</taxon>
        <taxon>Arthropoda</taxon>
        <taxon>Chelicerata</taxon>
        <taxon>Arachnida</taxon>
        <taxon>Araneae</taxon>
        <taxon>Araneomorphae</taxon>
        <taxon>Entelegynae</taxon>
        <taxon>Araneoidea</taxon>
        <taxon>Araneidae</taxon>
        <taxon>Araneus</taxon>
    </lineage>
</organism>
<reference evidence="1 2" key="1">
    <citation type="journal article" date="2019" name="Sci. Rep.">
        <title>Orb-weaving spider Araneus ventricosus genome elucidates the spidroin gene catalogue.</title>
        <authorList>
            <person name="Kono N."/>
            <person name="Nakamura H."/>
            <person name="Ohtoshi R."/>
            <person name="Moran D.A.P."/>
            <person name="Shinohara A."/>
            <person name="Yoshida Y."/>
            <person name="Fujiwara M."/>
            <person name="Mori M."/>
            <person name="Tomita M."/>
            <person name="Arakawa K."/>
        </authorList>
    </citation>
    <scope>NUCLEOTIDE SEQUENCE [LARGE SCALE GENOMIC DNA]</scope>
</reference>
<gene>
    <name evidence="1" type="ORF">AVEN_258750_1</name>
</gene>
<comment type="caution">
    <text evidence="1">The sequence shown here is derived from an EMBL/GenBank/DDBJ whole genome shotgun (WGS) entry which is preliminary data.</text>
</comment>
<sequence>MDMRTCRISKQSFASLWNTIKLYVSRIFSICINAADSGHEIQPSALTTILLVPVILGLPELGISLWQLDDTANWDMWRSSIRSTLALVF</sequence>
<dbReference type="EMBL" id="BGPR01000281">
    <property type="protein sequence ID" value="GBM10146.1"/>
    <property type="molecule type" value="Genomic_DNA"/>
</dbReference>
<proteinExistence type="predicted"/>
<evidence type="ECO:0000313" key="2">
    <source>
        <dbReference type="Proteomes" id="UP000499080"/>
    </source>
</evidence>